<evidence type="ECO:0000313" key="8">
    <source>
        <dbReference type="EMBL" id="TWD81098.1"/>
    </source>
</evidence>
<dbReference type="InterPro" id="IPR029044">
    <property type="entry name" value="Nucleotide-diphossugar_trans"/>
</dbReference>
<comment type="caution">
    <text evidence="8">The sequence shown here is derived from an EMBL/GenBank/DDBJ whole genome shotgun (WGS) entry which is preliminary data.</text>
</comment>
<keyword evidence="3" id="KW-1003">Cell membrane</keyword>
<dbReference type="FunFam" id="3.90.550.10:FF:000196">
    <property type="entry name" value="Glycosyl transferase"/>
    <property type="match status" value="1"/>
</dbReference>
<evidence type="ECO:0000256" key="5">
    <source>
        <dbReference type="ARBA" id="ARBA00022944"/>
    </source>
</evidence>
<keyword evidence="5" id="KW-0777">Teichoic acid biosynthesis</keyword>
<organism evidence="8 9">
    <name type="scientific">Kribbella amoyensis</name>
    <dbReference type="NCBI Taxonomy" id="996641"/>
    <lineage>
        <taxon>Bacteria</taxon>
        <taxon>Bacillati</taxon>
        <taxon>Actinomycetota</taxon>
        <taxon>Actinomycetes</taxon>
        <taxon>Propionibacteriales</taxon>
        <taxon>Kribbellaceae</taxon>
        <taxon>Kribbella</taxon>
    </lineage>
</organism>
<dbReference type="PANTHER" id="PTHR37316">
    <property type="entry name" value="TEICHOIC ACID GLYCEROL-PHOSPHATE PRIMASE"/>
    <property type="match status" value="1"/>
</dbReference>
<dbReference type="CDD" id="cd00761">
    <property type="entry name" value="Glyco_tranf_GTA_type"/>
    <property type="match status" value="1"/>
</dbReference>
<evidence type="ECO:0000256" key="6">
    <source>
        <dbReference type="ARBA" id="ARBA00023136"/>
    </source>
</evidence>
<evidence type="ECO:0000256" key="4">
    <source>
        <dbReference type="ARBA" id="ARBA00022679"/>
    </source>
</evidence>
<dbReference type="GO" id="GO:0005886">
    <property type="term" value="C:plasma membrane"/>
    <property type="evidence" value="ECO:0007669"/>
    <property type="project" value="UniProtKB-SubCell"/>
</dbReference>
<dbReference type="Gene3D" id="3.90.550.10">
    <property type="entry name" value="Spore Coat Polysaccharide Biosynthesis Protein SpsA, Chain A"/>
    <property type="match status" value="1"/>
</dbReference>
<dbReference type="SUPFAM" id="SSF53756">
    <property type="entry name" value="UDP-Glycosyltransferase/glycogen phosphorylase"/>
    <property type="match status" value="1"/>
</dbReference>
<sequence>MAPSTDSTGAPRFSIVVPCRNGRAWLRSCLDSLLSQSFADFEIVGVDDAGTDGSARILAEYAEADPRVRVIGLAETVGPGPARNAGLRECRGEYVLFLDADDLYLPGSLAALAARIDATGRPDLVLFDYERIFWDGRVVRNQQHDAFARDGEGVFTAAERPVFLTFLEVVWNKAYRRDFLALHGFAFTSGYYEDAPWTYSTMLTAGRIATLDRVVVHHRQHRTGGSRYATPTRRQFDIFDQYDRVHAFIASDPELAGWRRFAFDRSLDHVLAVLAKPERLAPEDRAEFFHAAHAFAKRWKPKGYAADRTSRGFKRWMLIHDDYATYSTLKLSSKVLHVPSPRKAVDRLLHRGDLDPNLAVFAAYWFQQYACNPRAIYEKAAELVPQLRGVWVIDADHVAAIPEGVEFVVAGSPAYDKLVRKATYFVSNMNLPKELEKRDGQIHLQTQHGTPLKTMGTDLRHYPVAAKDLDLDELMRQVDRWDFNLSANRYSSEIWERTYPSYFEELETGFPRNDRLLTATADDVRAIRAGFGFDDSHLVVLYAPTWRDAKDAVRTPAGLIDLGGDGIHLDLDRLAAAAGDHGRVLVRTHYSLAAGAPEHRSDRVVDVSEHPRVDDLMLAADVLISDYSSITFDFANLDRPIMLLADDKGFYDTTRGTYFDITEFPPGLVARSPEELLTALQTGRFAAAEAAKHRQLFRERFCDFDDGRAAERVVRRVFLGETDLPPVVPLADRRPAPSPHGL</sequence>
<dbReference type="InterPro" id="IPR043148">
    <property type="entry name" value="TagF_C"/>
</dbReference>
<proteinExistence type="inferred from homology"/>
<dbReference type="Gene3D" id="3.40.50.12580">
    <property type="match status" value="1"/>
</dbReference>
<protein>
    <submittedName>
        <fullName evidence="8">CDP-glycerol:poly(Glycerophosphate) glycerophosphotransferase</fullName>
    </submittedName>
</protein>
<feature type="domain" description="Glycosyltransferase 2-like" evidence="7">
    <location>
        <begin position="14"/>
        <end position="145"/>
    </location>
</feature>
<accession>A0A561BQE4</accession>
<evidence type="ECO:0000256" key="1">
    <source>
        <dbReference type="ARBA" id="ARBA00004202"/>
    </source>
</evidence>
<dbReference type="OrthoDB" id="8549922at2"/>
<dbReference type="GO" id="GO:0047355">
    <property type="term" value="F:CDP-glycerol glycerophosphotransferase activity"/>
    <property type="evidence" value="ECO:0007669"/>
    <property type="project" value="InterPro"/>
</dbReference>
<dbReference type="InterPro" id="IPR051612">
    <property type="entry name" value="Teichoic_Acid_Biosynth"/>
</dbReference>
<keyword evidence="9" id="KW-1185">Reference proteome</keyword>
<reference evidence="8 9" key="1">
    <citation type="submission" date="2019-06" db="EMBL/GenBank/DDBJ databases">
        <title>Sequencing the genomes of 1000 actinobacteria strains.</title>
        <authorList>
            <person name="Klenk H.-P."/>
        </authorList>
    </citation>
    <scope>NUCLEOTIDE SEQUENCE [LARGE SCALE GENOMIC DNA]</scope>
    <source>
        <strain evidence="8 9">DSM 24683</strain>
    </source>
</reference>
<dbReference type="InterPro" id="IPR043149">
    <property type="entry name" value="TagF_N"/>
</dbReference>
<dbReference type="EMBL" id="VIVK01000001">
    <property type="protein sequence ID" value="TWD81098.1"/>
    <property type="molecule type" value="Genomic_DNA"/>
</dbReference>
<keyword evidence="6" id="KW-0472">Membrane</keyword>
<dbReference type="SUPFAM" id="SSF53448">
    <property type="entry name" value="Nucleotide-diphospho-sugar transferases"/>
    <property type="match status" value="1"/>
</dbReference>
<evidence type="ECO:0000256" key="3">
    <source>
        <dbReference type="ARBA" id="ARBA00022475"/>
    </source>
</evidence>
<dbReference type="AlphaFoldDB" id="A0A561BQE4"/>
<dbReference type="Pfam" id="PF00535">
    <property type="entry name" value="Glycos_transf_2"/>
    <property type="match status" value="1"/>
</dbReference>
<dbReference type="PANTHER" id="PTHR37316:SF3">
    <property type="entry name" value="TEICHOIC ACID GLYCEROL-PHOSPHATE TRANSFERASE"/>
    <property type="match status" value="1"/>
</dbReference>
<comment type="similarity">
    <text evidence="2">Belongs to the CDP-glycerol glycerophosphotransferase family.</text>
</comment>
<name>A0A561BQE4_9ACTN</name>
<evidence type="ECO:0000259" key="7">
    <source>
        <dbReference type="Pfam" id="PF00535"/>
    </source>
</evidence>
<dbReference type="InterPro" id="IPR001173">
    <property type="entry name" value="Glyco_trans_2-like"/>
</dbReference>
<dbReference type="RefSeq" id="WP_145805654.1">
    <property type="nucleotide sequence ID" value="NZ_VIVK01000001.1"/>
</dbReference>
<dbReference type="GO" id="GO:0019350">
    <property type="term" value="P:teichoic acid biosynthetic process"/>
    <property type="evidence" value="ECO:0007669"/>
    <property type="project" value="UniProtKB-KW"/>
</dbReference>
<dbReference type="Gene3D" id="3.40.50.11820">
    <property type="match status" value="1"/>
</dbReference>
<keyword evidence="4 8" id="KW-0808">Transferase</keyword>
<dbReference type="InterPro" id="IPR007554">
    <property type="entry name" value="Glycerophosphate_synth"/>
</dbReference>
<evidence type="ECO:0000256" key="2">
    <source>
        <dbReference type="ARBA" id="ARBA00010488"/>
    </source>
</evidence>
<comment type="subcellular location">
    <subcellularLocation>
        <location evidence="1">Cell membrane</location>
        <topology evidence="1">Peripheral membrane protein</topology>
    </subcellularLocation>
</comment>
<gene>
    <name evidence="8" type="ORF">FB561_2202</name>
</gene>
<dbReference type="Proteomes" id="UP000318380">
    <property type="component" value="Unassembled WGS sequence"/>
</dbReference>
<evidence type="ECO:0000313" key="9">
    <source>
        <dbReference type="Proteomes" id="UP000318380"/>
    </source>
</evidence>
<dbReference type="Pfam" id="PF04464">
    <property type="entry name" value="Glyphos_transf"/>
    <property type="match status" value="1"/>
</dbReference>